<dbReference type="InterPro" id="IPR017871">
    <property type="entry name" value="ABC_transporter-like_CS"/>
</dbReference>
<sequence length="604" mass="67885">MFKLIALKRRFRETFGLWRKVFWLLSYSGKWLGFAVLGLTLAEIAFSIGSLLMIKSLAETMIAAEDLRAQSDTFLWYILLLLLVFLAGRIAAALGNYVRSKQGYVVTDYVNRAIQERAVKADLSFYDSAEYYDSLQGARQAGAGRPAQVVANTLNVLRSMLMLGSIMIVIATVEWLVLPICFAAVVLILVVQIYFTRERFQLQRQLVPKERRALYADFLMTSEPYAKEIRLWDLGSYLRKVYIQQRKLIREDYNVIEWRKALSESCVALISALLLSTVIAYLLYRFSAGAATLSDLVIVVLLLLRAELSGRNFVAALSRLYDDQLYLSQIFGFLDLKARIESSAGALPVPTHIWNGIQMKDVCFTYPGADEPTLHDVSLDIKPGRFTALVGGNGSGKTTLIKLLCRLYDPEKGQILLDGADVRGFATKSYRRLFSVIFQDFVQFAFSGAVNVQLADLGHKPDFDRMRKATKLSGADEVLEELPQGYDTLLSRMFDGGVELSGGQWQKVALARAVFPESRFLILDEPTSAIDPNAEAALFEGFRSKLGGRGALVISHRLSTIRMADYTYVLDKGRIVEEGTHDELIARGGRYAQMFERQGRGYRR</sequence>
<dbReference type="PANTHER" id="PTHR43394">
    <property type="entry name" value="ATP-DEPENDENT PERMEASE MDL1, MITOCHONDRIAL"/>
    <property type="match status" value="1"/>
</dbReference>
<feature type="transmembrane region" description="Helical" evidence="9">
    <location>
        <begin position="74"/>
        <end position="94"/>
    </location>
</feature>
<keyword evidence="7 9" id="KW-1133">Transmembrane helix</keyword>
<dbReference type="RefSeq" id="WP_090220810.1">
    <property type="nucleotide sequence ID" value="NZ_FMWG01000013.1"/>
</dbReference>
<protein>
    <submittedName>
        <fullName evidence="12">ATP-binding cassette, subfamily B</fullName>
    </submittedName>
</protein>
<dbReference type="AlphaFoldDB" id="A0A1G5RCX7"/>
<evidence type="ECO:0000313" key="13">
    <source>
        <dbReference type="Proteomes" id="UP000198767"/>
    </source>
</evidence>
<dbReference type="GO" id="GO:0005524">
    <property type="term" value="F:ATP binding"/>
    <property type="evidence" value="ECO:0007669"/>
    <property type="project" value="UniProtKB-KW"/>
</dbReference>
<feature type="transmembrane region" description="Helical" evidence="9">
    <location>
        <begin position="149"/>
        <end position="170"/>
    </location>
</feature>
<feature type="domain" description="ABC transmembrane type-1" evidence="11">
    <location>
        <begin position="34"/>
        <end position="306"/>
    </location>
</feature>
<evidence type="ECO:0000256" key="2">
    <source>
        <dbReference type="ARBA" id="ARBA00022448"/>
    </source>
</evidence>
<evidence type="ECO:0000313" key="12">
    <source>
        <dbReference type="EMBL" id="SCZ71933.1"/>
    </source>
</evidence>
<evidence type="ECO:0000256" key="6">
    <source>
        <dbReference type="ARBA" id="ARBA00022840"/>
    </source>
</evidence>
<dbReference type="InterPro" id="IPR039421">
    <property type="entry name" value="Type_1_exporter"/>
</dbReference>
<dbReference type="InterPro" id="IPR036640">
    <property type="entry name" value="ABC1_TM_sf"/>
</dbReference>
<dbReference type="GO" id="GO:0005886">
    <property type="term" value="C:plasma membrane"/>
    <property type="evidence" value="ECO:0007669"/>
    <property type="project" value="UniProtKB-SubCell"/>
</dbReference>
<dbReference type="GO" id="GO:0016887">
    <property type="term" value="F:ATP hydrolysis activity"/>
    <property type="evidence" value="ECO:0007669"/>
    <property type="project" value="InterPro"/>
</dbReference>
<name>A0A1G5RCX7_9RHOB</name>
<organism evidence="12 13">
    <name type="scientific">Epibacterium ulvae</name>
    <dbReference type="NCBI Taxonomy" id="1156985"/>
    <lineage>
        <taxon>Bacteria</taxon>
        <taxon>Pseudomonadati</taxon>
        <taxon>Pseudomonadota</taxon>
        <taxon>Alphaproteobacteria</taxon>
        <taxon>Rhodobacterales</taxon>
        <taxon>Roseobacteraceae</taxon>
        <taxon>Epibacterium</taxon>
    </lineage>
</organism>
<keyword evidence="5" id="KW-0547">Nucleotide-binding</keyword>
<proteinExistence type="predicted"/>
<evidence type="ECO:0000256" key="4">
    <source>
        <dbReference type="ARBA" id="ARBA00022692"/>
    </source>
</evidence>
<accession>A0A1G5RCX7</accession>
<keyword evidence="13" id="KW-1185">Reference proteome</keyword>
<feature type="domain" description="ABC transporter" evidence="10">
    <location>
        <begin position="357"/>
        <end position="597"/>
    </location>
</feature>
<feature type="transmembrane region" description="Helical" evidence="9">
    <location>
        <begin position="266"/>
        <end position="284"/>
    </location>
</feature>
<evidence type="ECO:0000256" key="1">
    <source>
        <dbReference type="ARBA" id="ARBA00004651"/>
    </source>
</evidence>
<dbReference type="SUPFAM" id="SSF90123">
    <property type="entry name" value="ABC transporter transmembrane region"/>
    <property type="match status" value="1"/>
</dbReference>
<feature type="transmembrane region" description="Helical" evidence="9">
    <location>
        <begin position="21"/>
        <end position="54"/>
    </location>
</feature>
<dbReference type="PROSITE" id="PS00211">
    <property type="entry name" value="ABC_TRANSPORTER_1"/>
    <property type="match status" value="1"/>
</dbReference>
<evidence type="ECO:0000256" key="7">
    <source>
        <dbReference type="ARBA" id="ARBA00022989"/>
    </source>
</evidence>
<keyword evidence="6 12" id="KW-0067">ATP-binding</keyword>
<evidence type="ECO:0000259" key="11">
    <source>
        <dbReference type="PROSITE" id="PS50929"/>
    </source>
</evidence>
<reference evidence="12 13" key="1">
    <citation type="submission" date="2016-10" db="EMBL/GenBank/DDBJ databases">
        <authorList>
            <person name="de Groot N.N."/>
        </authorList>
    </citation>
    <scope>NUCLEOTIDE SEQUENCE [LARGE SCALE GENOMIC DNA]</scope>
    <source>
        <strain evidence="12 13">U95</strain>
    </source>
</reference>
<dbReference type="OrthoDB" id="9808328at2"/>
<dbReference type="PANTHER" id="PTHR43394:SF1">
    <property type="entry name" value="ATP-BINDING CASSETTE SUB-FAMILY B MEMBER 10, MITOCHONDRIAL"/>
    <property type="match status" value="1"/>
</dbReference>
<dbReference type="InterPro" id="IPR003439">
    <property type="entry name" value="ABC_transporter-like_ATP-bd"/>
</dbReference>
<keyword evidence="2" id="KW-0813">Transport</keyword>
<evidence type="ECO:0000259" key="10">
    <source>
        <dbReference type="PROSITE" id="PS50893"/>
    </source>
</evidence>
<dbReference type="EMBL" id="FMWG01000013">
    <property type="protein sequence ID" value="SCZ71933.1"/>
    <property type="molecule type" value="Genomic_DNA"/>
</dbReference>
<evidence type="ECO:0000256" key="8">
    <source>
        <dbReference type="ARBA" id="ARBA00023136"/>
    </source>
</evidence>
<dbReference type="SMART" id="SM00382">
    <property type="entry name" value="AAA"/>
    <property type="match status" value="1"/>
</dbReference>
<evidence type="ECO:0000256" key="3">
    <source>
        <dbReference type="ARBA" id="ARBA00022475"/>
    </source>
</evidence>
<dbReference type="PROSITE" id="PS50893">
    <property type="entry name" value="ABC_TRANSPORTER_2"/>
    <property type="match status" value="1"/>
</dbReference>
<dbReference type="SUPFAM" id="SSF52540">
    <property type="entry name" value="P-loop containing nucleoside triphosphate hydrolases"/>
    <property type="match status" value="1"/>
</dbReference>
<dbReference type="Gene3D" id="1.20.1560.10">
    <property type="entry name" value="ABC transporter type 1, transmembrane domain"/>
    <property type="match status" value="1"/>
</dbReference>
<evidence type="ECO:0000256" key="5">
    <source>
        <dbReference type="ARBA" id="ARBA00022741"/>
    </source>
</evidence>
<dbReference type="FunFam" id="3.40.50.300:FF:000854">
    <property type="entry name" value="Multidrug ABC transporter ATP-binding protein"/>
    <property type="match status" value="1"/>
</dbReference>
<keyword evidence="4 9" id="KW-0812">Transmembrane</keyword>
<dbReference type="PROSITE" id="PS50929">
    <property type="entry name" value="ABC_TM1F"/>
    <property type="match status" value="1"/>
</dbReference>
<comment type="subcellular location">
    <subcellularLocation>
        <location evidence="1">Cell membrane</location>
        <topology evidence="1">Multi-pass membrane protein</topology>
    </subcellularLocation>
</comment>
<dbReference type="Gene3D" id="3.40.50.300">
    <property type="entry name" value="P-loop containing nucleotide triphosphate hydrolases"/>
    <property type="match status" value="1"/>
</dbReference>
<keyword evidence="8 9" id="KW-0472">Membrane</keyword>
<evidence type="ECO:0000256" key="9">
    <source>
        <dbReference type="SAM" id="Phobius"/>
    </source>
</evidence>
<dbReference type="Proteomes" id="UP000198767">
    <property type="component" value="Unassembled WGS sequence"/>
</dbReference>
<keyword evidence="3" id="KW-1003">Cell membrane</keyword>
<dbReference type="STRING" id="1156985.SAMN04488118_11335"/>
<dbReference type="InterPro" id="IPR011527">
    <property type="entry name" value="ABC1_TM_dom"/>
</dbReference>
<dbReference type="InterPro" id="IPR027417">
    <property type="entry name" value="P-loop_NTPase"/>
</dbReference>
<dbReference type="GO" id="GO:0015421">
    <property type="term" value="F:ABC-type oligopeptide transporter activity"/>
    <property type="evidence" value="ECO:0007669"/>
    <property type="project" value="TreeGrafter"/>
</dbReference>
<dbReference type="Pfam" id="PF00005">
    <property type="entry name" value="ABC_tran"/>
    <property type="match status" value="1"/>
</dbReference>
<gene>
    <name evidence="12" type="ORF">SAMN04488118_11335</name>
</gene>
<dbReference type="InterPro" id="IPR003593">
    <property type="entry name" value="AAA+_ATPase"/>
</dbReference>
<feature type="transmembrane region" description="Helical" evidence="9">
    <location>
        <begin position="176"/>
        <end position="195"/>
    </location>
</feature>